<evidence type="ECO:0008006" key="3">
    <source>
        <dbReference type="Google" id="ProtNLM"/>
    </source>
</evidence>
<dbReference type="RefSeq" id="WP_372566392.1">
    <property type="nucleotide sequence ID" value="NZ_JBGOSP010000037.1"/>
</dbReference>
<reference evidence="1 2" key="1">
    <citation type="submission" date="2024-08" db="EMBL/GenBank/DDBJ databases">
        <title>Genome sequence of Streptomyces aureus CACIA-1.46HGO.</title>
        <authorList>
            <person name="Evangelista-Martinez Z."/>
        </authorList>
    </citation>
    <scope>NUCLEOTIDE SEQUENCE [LARGE SCALE GENOMIC DNA]</scope>
    <source>
        <strain evidence="1 2">CACIA-1.46HGO</strain>
    </source>
</reference>
<sequence>MSGRVRRAVRIREGRASTETLRERGGEGEEFTVLDRAGRLRLPRDCVERYGLCGRVRLTGEAGHVGVWPDRGDRSDG</sequence>
<keyword evidence="2" id="KW-1185">Reference proteome</keyword>
<organism evidence="1 2">
    <name type="scientific">Streptomyces aureus</name>
    <dbReference type="NCBI Taxonomy" id="193461"/>
    <lineage>
        <taxon>Bacteria</taxon>
        <taxon>Bacillati</taxon>
        <taxon>Actinomycetota</taxon>
        <taxon>Actinomycetes</taxon>
        <taxon>Kitasatosporales</taxon>
        <taxon>Streptomycetaceae</taxon>
        <taxon>Streptomyces</taxon>
    </lineage>
</organism>
<dbReference type="Proteomes" id="UP001571476">
    <property type="component" value="Unassembled WGS sequence"/>
</dbReference>
<dbReference type="EMBL" id="JBGOSP010000037">
    <property type="protein sequence ID" value="MFA3842397.1"/>
    <property type="molecule type" value="Genomic_DNA"/>
</dbReference>
<proteinExistence type="predicted"/>
<gene>
    <name evidence="1" type="ORF">ACEG43_40500</name>
</gene>
<comment type="caution">
    <text evidence="1">The sequence shown here is derived from an EMBL/GenBank/DDBJ whole genome shotgun (WGS) entry which is preliminary data.</text>
</comment>
<protein>
    <recommendedName>
        <fullName evidence="3">SpoVT-AbrB domain-containing protein</fullName>
    </recommendedName>
</protein>
<name>A0ABV4SVD2_9ACTN</name>
<accession>A0ABV4SVD2</accession>
<evidence type="ECO:0000313" key="2">
    <source>
        <dbReference type="Proteomes" id="UP001571476"/>
    </source>
</evidence>
<evidence type="ECO:0000313" key="1">
    <source>
        <dbReference type="EMBL" id="MFA3842397.1"/>
    </source>
</evidence>